<evidence type="ECO:0000256" key="2">
    <source>
        <dbReference type="ARBA" id="ARBA00022692"/>
    </source>
</evidence>
<dbReference type="GO" id="GO:0016020">
    <property type="term" value="C:membrane"/>
    <property type="evidence" value="ECO:0007669"/>
    <property type="project" value="UniProtKB-SubCell"/>
</dbReference>
<feature type="domain" description="Ammonium transporter AmtB-like" evidence="6">
    <location>
        <begin position="16"/>
        <end position="390"/>
    </location>
</feature>
<dbReference type="PANTHER" id="PTHR11730:SF62">
    <property type="entry name" value="AMMONIUM TRANSPORTER SLL1017-RELATED"/>
    <property type="match status" value="1"/>
</dbReference>
<feature type="transmembrane region" description="Helical" evidence="5">
    <location>
        <begin position="191"/>
        <end position="208"/>
    </location>
</feature>
<keyword evidence="3 5" id="KW-1133">Transmembrane helix</keyword>
<feature type="transmembrane region" description="Helical" evidence="5">
    <location>
        <begin position="280"/>
        <end position="300"/>
    </location>
</feature>
<evidence type="ECO:0000313" key="7">
    <source>
        <dbReference type="EMBL" id="PRM89842.1"/>
    </source>
</evidence>
<evidence type="ECO:0000313" key="8">
    <source>
        <dbReference type="EMBL" id="PRM99066.1"/>
    </source>
</evidence>
<proteinExistence type="predicted"/>
<evidence type="ECO:0000313" key="10">
    <source>
        <dbReference type="Proteomes" id="UP000239151"/>
    </source>
</evidence>
<dbReference type="InterPro" id="IPR024041">
    <property type="entry name" value="NH4_transpt_AmtB-like_dom"/>
</dbReference>
<name>A0A2S9TJP7_9BACT</name>
<dbReference type="EMBL" id="NXGI01000002">
    <property type="protein sequence ID" value="PRM99066.1"/>
    <property type="molecule type" value="Genomic_DNA"/>
</dbReference>
<dbReference type="AlphaFoldDB" id="A0A2S9TJP7"/>
<dbReference type="Proteomes" id="UP000239151">
    <property type="component" value="Unassembled WGS sequence"/>
</dbReference>
<comment type="subcellular location">
    <subcellularLocation>
        <location evidence="1">Membrane</location>
        <topology evidence="1">Multi-pass membrane protein</topology>
    </subcellularLocation>
</comment>
<dbReference type="EMBL" id="NXGH01000013">
    <property type="protein sequence ID" value="PRM89842.1"/>
    <property type="molecule type" value="Genomic_DNA"/>
</dbReference>
<dbReference type="Pfam" id="PF00909">
    <property type="entry name" value="Ammonium_transp"/>
    <property type="match status" value="1"/>
</dbReference>
<feature type="transmembrane region" description="Helical" evidence="5">
    <location>
        <begin position="149"/>
        <end position="170"/>
    </location>
</feature>
<feature type="transmembrane region" description="Helical" evidence="5">
    <location>
        <begin position="342"/>
        <end position="363"/>
    </location>
</feature>
<dbReference type="GO" id="GO:0008519">
    <property type="term" value="F:ammonium channel activity"/>
    <property type="evidence" value="ECO:0007669"/>
    <property type="project" value="InterPro"/>
</dbReference>
<evidence type="ECO:0000256" key="4">
    <source>
        <dbReference type="ARBA" id="ARBA00023136"/>
    </source>
</evidence>
<accession>A0A2S9TJP7</accession>
<feature type="transmembrane region" description="Helical" evidence="5">
    <location>
        <begin position="312"/>
        <end position="330"/>
    </location>
</feature>
<protein>
    <submittedName>
        <fullName evidence="8">Ammonium transporter</fullName>
    </submittedName>
</protein>
<dbReference type="SUPFAM" id="SSF111352">
    <property type="entry name" value="Ammonium transporter"/>
    <property type="match status" value="1"/>
</dbReference>
<dbReference type="Gene3D" id="1.10.3430.10">
    <property type="entry name" value="Ammonium transporter AmtB like domains"/>
    <property type="match status" value="1"/>
</dbReference>
<keyword evidence="4 5" id="KW-0472">Membrane</keyword>
<evidence type="ECO:0000256" key="3">
    <source>
        <dbReference type="ARBA" id="ARBA00022989"/>
    </source>
</evidence>
<feature type="transmembrane region" description="Helical" evidence="5">
    <location>
        <begin position="108"/>
        <end position="129"/>
    </location>
</feature>
<evidence type="ECO:0000259" key="6">
    <source>
        <dbReference type="Pfam" id="PF00909"/>
    </source>
</evidence>
<sequence>METMSDMSYIIDTLYVLFAMTLVVFMYPGFAMLEAGIVRTKNVTAVLTINILIFSIASLAFVLVGYSLAFGEGLNDENINYATVLFQMAFVGKAMNVMSGGISERARIIPIAIFTVIMSSVLYPLVVNLTWGSNFLKDTILDISSMHDLAGSTIIHSTGGWALLAALLIVGARTGRYTKEGGVRVIPASNIPLVTLGALLLWIGWFGFNGGSVGSITTKENAHLVSLVILNTNTAGFAGAIAVAIMMYVMYKKFDITMILNGGLGGLVSITAAADVVGVYSPILIGAIGGILVVLGVFMFDKLRIDDPVGALSVHLINGIWGTLAVGIFASNGDDITFLGQLKGVVFVGVFVFVSSYVLLYVLHKIIPIRSKRDQELQGLDVEECGLEAYPEFKRAF</sequence>
<feature type="transmembrane region" description="Helical" evidence="5">
    <location>
        <begin position="228"/>
        <end position="249"/>
    </location>
</feature>
<evidence type="ECO:0000313" key="9">
    <source>
        <dbReference type="Proteomes" id="UP000238649"/>
    </source>
</evidence>
<comment type="caution">
    <text evidence="8">The sequence shown here is derived from an EMBL/GenBank/DDBJ whole genome shotgun (WGS) entry which is preliminary data.</text>
</comment>
<feature type="transmembrane region" description="Helical" evidence="5">
    <location>
        <begin position="256"/>
        <end position="274"/>
    </location>
</feature>
<reference evidence="9 10" key="1">
    <citation type="submission" date="2017-09" db="EMBL/GenBank/DDBJ databases">
        <title>Reassesment of A. cryaerophilus.</title>
        <authorList>
            <person name="Perez-Cataluna A."/>
            <person name="Collado L."/>
            <person name="Salgado O."/>
            <person name="Lefinanco V."/>
            <person name="Figueras M.J."/>
        </authorList>
    </citation>
    <scope>NUCLEOTIDE SEQUENCE [LARGE SCALE GENOMIC DNA]</scope>
    <source>
        <strain evidence="8 10">LMG 9065</strain>
        <strain evidence="7 9">LMG 9871</strain>
    </source>
</reference>
<dbReference type="GO" id="GO:0097272">
    <property type="term" value="P:ammonium homeostasis"/>
    <property type="evidence" value="ECO:0007669"/>
    <property type="project" value="TreeGrafter"/>
</dbReference>
<feature type="transmembrane region" description="Helical" evidence="5">
    <location>
        <begin position="14"/>
        <end position="33"/>
    </location>
</feature>
<gene>
    <name evidence="8" type="ORF">CJ670_01705</name>
    <name evidence="7" type="ORF">CJ671_05660</name>
</gene>
<evidence type="ECO:0000256" key="1">
    <source>
        <dbReference type="ARBA" id="ARBA00004141"/>
    </source>
</evidence>
<dbReference type="PANTHER" id="PTHR11730">
    <property type="entry name" value="AMMONIUM TRANSPORTER"/>
    <property type="match status" value="1"/>
</dbReference>
<keyword evidence="2 5" id="KW-0812">Transmembrane</keyword>
<dbReference type="OrthoDB" id="9814202at2"/>
<dbReference type="InterPro" id="IPR029020">
    <property type="entry name" value="Ammonium/urea_transptr"/>
</dbReference>
<feature type="transmembrane region" description="Helical" evidence="5">
    <location>
        <begin position="78"/>
        <end position="96"/>
    </location>
</feature>
<feature type="transmembrane region" description="Helical" evidence="5">
    <location>
        <begin position="45"/>
        <end position="66"/>
    </location>
</feature>
<dbReference type="Proteomes" id="UP000238649">
    <property type="component" value="Unassembled WGS sequence"/>
</dbReference>
<evidence type="ECO:0000256" key="5">
    <source>
        <dbReference type="SAM" id="Phobius"/>
    </source>
</evidence>
<organism evidence="8 10">
    <name type="scientific">Aliarcobacter cryaerophilus</name>
    <dbReference type="NCBI Taxonomy" id="28198"/>
    <lineage>
        <taxon>Bacteria</taxon>
        <taxon>Pseudomonadati</taxon>
        <taxon>Campylobacterota</taxon>
        <taxon>Epsilonproteobacteria</taxon>
        <taxon>Campylobacterales</taxon>
        <taxon>Arcobacteraceae</taxon>
        <taxon>Aliarcobacter</taxon>
    </lineage>
</organism>
<dbReference type="RefSeq" id="WP_105911744.1">
    <property type="nucleotide sequence ID" value="NZ_NXGH01000013.1"/>
</dbReference>